<dbReference type="Pfam" id="PF00482">
    <property type="entry name" value="T2SSF"/>
    <property type="match status" value="1"/>
</dbReference>
<comment type="subcellular location">
    <subcellularLocation>
        <location evidence="1">Cell membrane</location>
        <topology evidence="1">Multi-pass membrane protein</topology>
    </subcellularLocation>
</comment>
<accession>A0ABQ4BSH5</accession>
<dbReference type="PANTHER" id="PTHR35007:SF1">
    <property type="entry name" value="PILUS ASSEMBLY PROTEIN"/>
    <property type="match status" value="1"/>
</dbReference>
<keyword evidence="9" id="KW-1185">Reference proteome</keyword>
<evidence type="ECO:0000256" key="4">
    <source>
        <dbReference type="ARBA" id="ARBA00022989"/>
    </source>
</evidence>
<dbReference type="Proteomes" id="UP000624709">
    <property type="component" value="Unassembled WGS sequence"/>
</dbReference>
<feature type="transmembrane region" description="Helical" evidence="6">
    <location>
        <begin position="104"/>
        <end position="137"/>
    </location>
</feature>
<dbReference type="InterPro" id="IPR042094">
    <property type="entry name" value="T2SS_GspF_sf"/>
</dbReference>
<comment type="caution">
    <text evidence="8">The sequence shown here is derived from an EMBL/GenBank/DDBJ whole genome shotgun (WGS) entry which is preliminary data.</text>
</comment>
<dbReference type="PANTHER" id="PTHR35007">
    <property type="entry name" value="INTEGRAL MEMBRANE PROTEIN-RELATED"/>
    <property type="match status" value="1"/>
</dbReference>
<dbReference type="InterPro" id="IPR018076">
    <property type="entry name" value="T2SS_GspF_dom"/>
</dbReference>
<gene>
    <name evidence="8" type="ORF">Apa02nite_097140</name>
</gene>
<keyword evidence="3 6" id="KW-0812">Transmembrane</keyword>
<proteinExistence type="predicted"/>
<feature type="transmembrane region" description="Helical" evidence="6">
    <location>
        <begin position="296"/>
        <end position="320"/>
    </location>
</feature>
<feature type="transmembrane region" description="Helical" evidence="6">
    <location>
        <begin position="265"/>
        <end position="284"/>
    </location>
</feature>
<organism evidence="8 9">
    <name type="scientific">Actinoplanes palleronii</name>
    <dbReference type="NCBI Taxonomy" id="113570"/>
    <lineage>
        <taxon>Bacteria</taxon>
        <taxon>Bacillati</taxon>
        <taxon>Actinomycetota</taxon>
        <taxon>Actinomycetes</taxon>
        <taxon>Micromonosporales</taxon>
        <taxon>Micromonosporaceae</taxon>
        <taxon>Actinoplanes</taxon>
    </lineage>
</organism>
<keyword evidence="5 6" id="KW-0472">Membrane</keyword>
<dbReference type="RefSeq" id="WP_203831168.1">
    <property type="nucleotide sequence ID" value="NZ_BAAATY010000004.1"/>
</dbReference>
<keyword evidence="4 6" id="KW-1133">Transmembrane helix</keyword>
<evidence type="ECO:0000256" key="1">
    <source>
        <dbReference type="ARBA" id="ARBA00004651"/>
    </source>
</evidence>
<evidence type="ECO:0000313" key="8">
    <source>
        <dbReference type="EMBL" id="GIE73606.1"/>
    </source>
</evidence>
<name>A0ABQ4BSH5_9ACTN</name>
<evidence type="ECO:0000256" key="2">
    <source>
        <dbReference type="ARBA" id="ARBA00022475"/>
    </source>
</evidence>
<evidence type="ECO:0000256" key="5">
    <source>
        <dbReference type="ARBA" id="ARBA00023136"/>
    </source>
</evidence>
<evidence type="ECO:0000259" key="7">
    <source>
        <dbReference type="Pfam" id="PF00482"/>
    </source>
</evidence>
<sequence length="324" mass="35537">MSAQPMLALVVAVLATGTAVFALAWLLLQSAFGKTPIQRRLATLRQFTVRKETAPDPPLRRLLATQGRRVERRPGLHTLAERSAPLLDRLGGSLRPGEWLVVRLYAALGVMLLLGLLLTPVLGLLGLPAGFFGANAVLRSRIRRRERVFADELPGALQLMISSLRSGFTLHQSVEASVRDDPGPVASELRRALSETRISGEFEDALERIGERMHSAEMIWLVMALRLQREVGGSLVEVMQTTADTMKERAYLMRQVRSLSGEGRVSAYTLGAMPFMAAGGLWAVRPEYLRPMFHQPAGIAMIAAALVMMGIGVVWLRAVVKVEV</sequence>
<evidence type="ECO:0000313" key="9">
    <source>
        <dbReference type="Proteomes" id="UP000624709"/>
    </source>
</evidence>
<keyword evidence="2" id="KW-1003">Cell membrane</keyword>
<dbReference type="Gene3D" id="1.20.81.30">
    <property type="entry name" value="Type II secretion system (T2SS), domain F"/>
    <property type="match status" value="1"/>
</dbReference>
<dbReference type="EMBL" id="BOMS01000181">
    <property type="protein sequence ID" value="GIE73606.1"/>
    <property type="molecule type" value="Genomic_DNA"/>
</dbReference>
<protein>
    <recommendedName>
        <fullName evidence="7">Type II secretion system protein GspF domain-containing protein</fullName>
    </recommendedName>
</protein>
<evidence type="ECO:0000256" key="3">
    <source>
        <dbReference type="ARBA" id="ARBA00022692"/>
    </source>
</evidence>
<reference evidence="8 9" key="1">
    <citation type="submission" date="2021-01" db="EMBL/GenBank/DDBJ databases">
        <title>Whole genome shotgun sequence of Actinoplanes palleronii NBRC 14916.</title>
        <authorList>
            <person name="Komaki H."/>
            <person name="Tamura T."/>
        </authorList>
    </citation>
    <scope>NUCLEOTIDE SEQUENCE [LARGE SCALE GENOMIC DNA]</scope>
    <source>
        <strain evidence="8 9">NBRC 14916</strain>
    </source>
</reference>
<evidence type="ECO:0000256" key="6">
    <source>
        <dbReference type="SAM" id="Phobius"/>
    </source>
</evidence>
<feature type="domain" description="Type II secretion system protein GspF" evidence="7">
    <location>
        <begin position="157"/>
        <end position="277"/>
    </location>
</feature>